<protein>
    <submittedName>
        <fullName evidence="1">Uncharacterized protein</fullName>
    </submittedName>
</protein>
<sequence length="123" mass="12944">MAAGPKGGATGYGIEVQRGWGKGSPRLSVSKVSRWFRSGLSRLGLEPETSPSLSHPSLVGRKSRIRAVEAAFGGAVIMCSSPPVSFHSGSTARSSSVFVCRMIQVTDEGPLPNSLFRTGSTDY</sequence>
<name>A0ABD1XF13_9MARC</name>
<gene>
    <name evidence="1" type="ORF">R1flu_026109</name>
</gene>
<dbReference type="Proteomes" id="UP001605036">
    <property type="component" value="Unassembled WGS sequence"/>
</dbReference>
<dbReference type="EMBL" id="JBHFFA010000008">
    <property type="protein sequence ID" value="KAL2607536.1"/>
    <property type="molecule type" value="Genomic_DNA"/>
</dbReference>
<keyword evidence="2" id="KW-1185">Reference proteome</keyword>
<evidence type="ECO:0000313" key="2">
    <source>
        <dbReference type="Proteomes" id="UP001605036"/>
    </source>
</evidence>
<proteinExistence type="predicted"/>
<organism evidence="1 2">
    <name type="scientific">Riccia fluitans</name>
    <dbReference type="NCBI Taxonomy" id="41844"/>
    <lineage>
        <taxon>Eukaryota</taxon>
        <taxon>Viridiplantae</taxon>
        <taxon>Streptophyta</taxon>
        <taxon>Embryophyta</taxon>
        <taxon>Marchantiophyta</taxon>
        <taxon>Marchantiopsida</taxon>
        <taxon>Marchantiidae</taxon>
        <taxon>Marchantiales</taxon>
        <taxon>Ricciaceae</taxon>
        <taxon>Riccia</taxon>
    </lineage>
</organism>
<dbReference type="AlphaFoldDB" id="A0ABD1XF13"/>
<evidence type="ECO:0000313" key="1">
    <source>
        <dbReference type="EMBL" id="KAL2607536.1"/>
    </source>
</evidence>
<accession>A0ABD1XF13</accession>
<reference evidence="1 2" key="1">
    <citation type="submission" date="2024-09" db="EMBL/GenBank/DDBJ databases">
        <title>Chromosome-scale assembly of Riccia fluitans.</title>
        <authorList>
            <person name="Paukszto L."/>
            <person name="Sawicki J."/>
            <person name="Karawczyk K."/>
            <person name="Piernik-Szablinska J."/>
            <person name="Szczecinska M."/>
            <person name="Mazdziarz M."/>
        </authorList>
    </citation>
    <scope>NUCLEOTIDE SEQUENCE [LARGE SCALE GENOMIC DNA]</scope>
    <source>
        <strain evidence="1">Rf_01</strain>
        <tissue evidence="1">Aerial parts of the thallus</tissue>
    </source>
</reference>
<comment type="caution">
    <text evidence="1">The sequence shown here is derived from an EMBL/GenBank/DDBJ whole genome shotgun (WGS) entry which is preliminary data.</text>
</comment>